<dbReference type="Proteomes" id="UP001596223">
    <property type="component" value="Unassembled WGS sequence"/>
</dbReference>
<keyword evidence="3" id="KW-1185">Reference proteome</keyword>
<protein>
    <recommendedName>
        <fullName evidence="4">DUF222 domain-containing protein</fullName>
    </recommendedName>
</protein>
<dbReference type="EMBL" id="JBHSQN010000015">
    <property type="protein sequence ID" value="MFC6014091.1"/>
    <property type="molecule type" value="Genomic_DNA"/>
</dbReference>
<proteinExistence type="predicted"/>
<name>A0ABW1JX75_9NOCA</name>
<feature type="compositionally biased region" description="Acidic residues" evidence="1">
    <location>
        <begin position="1"/>
        <end position="10"/>
    </location>
</feature>
<accession>A0ABW1JX75</accession>
<organism evidence="2 3">
    <name type="scientific">Nocardia lasii</name>
    <dbReference type="NCBI Taxonomy" id="1616107"/>
    <lineage>
        <taxon>Bacteria</taxon>
        <taxon>Bacillati</taxon>
        <taxon>Actinomycetota</taxon>
        <taxon>Actinomycetes</taxon>
        <taxon>Mycobacteriales</taxon>
        <taxon>Nocardiaceae</taxon>
        <taxon>Nocardia</taxon>
    </lineage>
</organism>
<comment type="caution">
    <text evidence="2">The sequence shown here is derived from an EMBL/GenBank/DDBJ whole genome shotgun (WGS) entry which is preliminary data.</text>
</comment>
<feature type="compositionally biased region" description="Basic and acidic residues" evidence="1">
    <location>
        <begin position="48"/>
        <end position="57"/>
    </location>
</feature>
<feature type="region of interest" description="Disordered" evidence="1">
    <location>
        <begin position="1"/>
        <end position="57"/>
    </location>
</feature>
<evidence type="ECO:0000256" key="1">
    <source>
        <dbReference type="SAM" id="MobiDB-lite"/>
    </source>
</evidence>
<feature type="compositionally biased region" description="Low complexity" evidence="1">
    <location>
        <begin position="11"/>
        <end position="20"/>
    </location>
</feature>
<evidence type="ECO:0000313" key="2">
    <source>
        <dbReference type="EMBL" id="MFC6014091.1"/>
    </source>
</evidence>
<dbReference type="RefSeq" id="WP_378609288.1">
    <property type="nucleotide sequence ID" value="NZ_JBHSQN010000015.1"/>
</dbReference>
<evidence type="ECO:0008006" key="4">
    <source>
        <dbReference type="Google" id="ProtNLM"/>
    </source>
</evidence>
<reference evidence="3" key="1">
    <citation type="journal article" date="2019" name="Int. J. Syst. Evol. Microbiol.">
        <title>The Global Catalogue of Microorganisms (GCM) 10K type strain sequencing project: providing services to taxonomists for standard genome sequencing and annotation.</title>
        <authorList>
            <consortium name="The Broad Institute Genomics Platform"/>
            <consortium name="The Broad Institute Genome Sequencing Center for Infectious Disease"/>
            <person name="Wu L."/>
            <person name="Ma J."/>
        </authorList>
    </citation>
    <scope>NUCLEOTIDE SEQUENCE [LARGE SCALE GENOMIC DNA]</scope>
    <source>
        <strain evidence="3">CCUG 36956</strain>
    </source>
</reference>
<evidence type="ECO:0000313" key="3">
    <source>
        <dbReference type="Proteomes" id="UP001596223"/>
    </source>
</evidence>
<sequence>MNEEMQDPEMAEAVAAAPAESEVEELGIDVDGIGSSGEDSTAQPIETAPKRIPWDDGRIPARQCTARRTNGQPCRKAAYAGMNVCGTHGGKAPQVKRAARRRLEMAADRMAKELLGIATDTSTPAAVKLAAIRDALDRAGVSGKTSVELEVTAKPYEEVLTGVFEGGSRAESRARRGVPDEGPASQLWRELLEEAQVVDAEVVADDEPVQRSEPASYAQPPAPTSGLMPLEDALAILGDDGRRAGDGGARIHRGM</sequence>
<feature type="region of interest" description="Disordered" evidence="1">
    <location>
        <begin position="205"/>
        <end position="228"/>
    </location>
</feature>
<gene>
    <name evidence="2" type="ORF">ACFP3H_23800</name>
</gene>